<dbReference type="GO" id="GO:0051301">
    <property type="term" value="P:cell division"/>
    <property type="evidence" value="ECO:0007669"/>
    <property type="project" value="UniProtKB-KW"/>
</dbReference>
<evidence type="ECO:0000256" key="9">
    <source>
        <dbReference type="ARBA" id="ARBA00023328"/>
    </source>
</evidence>
<evidence type="ECO:0000256" key="4">
    <source>
        <dbReference type="ARBA" id="ARBA00022618"/>
    </source>
</evidence>
<keyword evidence="6" id="KW-0995">Kinetochore</keyword>
<dbReference type="InterPro" id="IPR008685">
    <property type="entry name" value="Centromere_Mis12"/>
</dbReference>
<evidence type="ECO:0000256" key="8">
    <source>
        <dbReference type="ARBA" id="ARBA00023306"/>
    </source>
</evidence>
<dbReference type="GO" id="GO:0000444">
    <property type="term" value="C:MIS12/MIND type complex"/>
    <property type="evidence" value="ECO:0007669"/>
    <property type="project" value="TreeGrafter"/>
</dbReference>
<dbReference type="PANTHER" id="PTHR14527">
    <property type="entry name" value="PROTEIN MIS12 HOMOLOG"/>
    <property type="match status" value="1"/>
</dbReference>
<dbReference type="HOGENOM" id="CLU_046437_1_0_1"/>
<dbReference type="GO" id="GO:0005634">
    <property type="term" value="C:nucleus"/>
    <property type="evidence" value="ECO:0007669"/>
    <property type="project" value="InterPro"/>
</dbReference>
<gene>
    <name evidence="10" type="ORF">PV05_07213</name>
</gene>
<dbReference type="EMBL" id="KN847320">
    <property type="protein sequence ID" value="KIW54882.1"/>
    <property type="molecule type" value="Genomic_DNA"/>
</dbReference>
<keyword evidence="9" id="KW-0137">Centromere</keyword>
<keyword evidence="7" id="KW-0175">Coiled coil</keyword>
<proteinExistence type="inferred from homology"/>
<accession>A0A0D2CXI5</accession>
<dbReference type="Pfam" id="PF05859">
    <property type="entry name" value="Mis12"/>
    <property type="match status" value="1"/>
</dbReference>
<dbReference type="STRING" id="348802.A0A0D2CXI5"/>
<dbReference type="Proteomes" id="UP000054342">
    <property type="component" value="Unassembled WGS sequence"/>
</dbReference>
<comment type="similarity">
    <text evidence="2">Belongs to the mis12 family.</text>
</comment>
<evidence type="ECO:0000256" key="6">
    <source>
        <dbReference type="ARBA" id="ARBA00022838"/>
    </source>
</evidence>
<dbReference type="OrthoDB" id="1884855at2759"/>
<sequence>MVAMGASSQAATSLLTEHLQYTPLSLIDDIINSVNNFVYQGVGSLETGLLSTPPEKLGFKAVQDTRTDVHSAGEVEFPEAKHEIEEGLHKLETLLNSTVDKNFDKFEIYVLRNILSVPADLVNWVRLSHYNDISYPPPEHATTVEDVQLLRRKLAASRTLSKKLQEEHNRNEAMLSQLRGLVGGAQQEANNLSFLMNGLAAQSLKVTENPDQQPLTTNTKFAVSQLPALRSLLAELRPKLAALKASDKDARLNSAKEEIKEERRGYIEQRTWSRLERNGMEPAENFNLLSDRRIDAEEVQALEKVASVFDQT</sequence>
<dbReference type="GO" id="GO:0000070">
    <property type="term" value="P:mitotic sister chromatid segregation"/>
    <property type="evidence" value="ECO:0007669"/>
    <property type="project" value="TreeGrafter"/>
</dbReference>
<evidence type="ECO:0000256" key="2">
    <source>
        <dbReference type="ARBA" id="ARBA00008643"/>
    </source>
</evidence>
<protein>
    <submittedName>
        <fullName evidence="10">Uncharacterized protein</fullName>
    </submittedName>
</protein>
<evidence type="ECO:0000256" key="7">
    <source>
        <dbReference type="ARBA" id="ARBA00023054"/>
    </source>
</evidence>
<name>A0A0D2CXI5_9EURO</name>
<keyword evidence="3" id="KW-0158">Chromosome</keyword>
<keyword evidence="4" id="KW-0132">Cell division</keyword>
<evidence type="ECO:0000256" key="1">
    <source>
        <dbReference type="ARBA" id="ARBA00004629"/>
    </source>
</evidence>
<keyword evidence="8" id="KW-0131">Cell cycle</keyword>
<dbReference type="AlphaFoldDB" id="A0A0D2CXI5"/>
<reference evidence="10 11" key="1">
    <citation type="submission" date="2015-01" db="EMBL/GenBank/DDBJ databases">
        <title>The Genome Sequence of Exophiala xenobiotica CBS118157.</title>
        <authorList>
            <consortium name="The Broad Institute Genomics Platform"/>
            <person name="Cuomo C."/>
            <person name="de Hoog S."/>
            <person name="Gorbushina A."/>
            <person name="Stielow B."/>
            <person name="Teixiera M."/>
            <person name="Abouelleil A."/>
            <person name="Chapman S.B."/>
            <person name="Priest M."/>
            <person name="Young S.K."/>
            <person name="Wortman J."/>
            <person name="Nusbaum C."/>
            <person name="Birren B."/>
        </authorList>
    </citation>
    <scope>NUCLEOTIDE SEQUENCE [LARGE SCALE GENOMIC DNA]</scope>
    <source>
        <strain evidence="10 11">CBS 118157</strain>
    </source>
</reference>
<organism evidence="10 11">
    <name type="scientific">Exophiala xenobiotica</name>
    <dbReference type="NCBI Taxonomy" id="348802"/>
    <lineage>
        <taxon>Eukaryota</taxon>
        <taxon>Fungi</taxon>
        <taxon>Dikarya</taxon>
        <taxon>Ascomycota</taxon>
        <taxon>Pezizomycotina</taxon>
        <taxon>Eurotiomycetes</taxon>
        <taxon>Chaetothyriomycetidae</taxon>
        <taxon>Chaetothyriales</taxon>
        <taxon>Herpotrichiellaceae</taxon>
        <taxon>Exophiala</taxon>
    </lineage>
</organism>
<evidence type="ECO:0000256" key="3">
    <source>
        <dbReference type="ARBA" id="ARBA00022454"/>
    </source>
</evidence>
<dbReference type="GeneID" id="25329121"/>
<dbReference type="GO" id="GO:0051382">
    <property type="term" value="P:kinetochore assembly"/>
    <property type="evidence" value="ECO:0007669"/>
    <property type="project" value="TreeGrafter"/>
</dbReference>
<evidence type="ECO:0000256" key="5">
    <source>
        <dbReference type="ARBA" id="ARBA00022776"/>
    </source>
</evidence>
<keyword evidence="5" id="KW-0498">Mitosis</keyword>
<evidence type="ECO:0000313" key="10">
    <source>
        <dbReference type="EMBL" id="KIW54882.1"/>
    </source>
</evidence>
<dbReference type="PANTHER" id="PTHR14527:SF2">
    <property type="entry name" value="PROTEIN MIS12 HOMOLOG"/>
    <property type="match status" value="1"/>
</dbReference>
<evidence type="ECO:0000313" key="11">
    <source>
        <dbReference type="Proteomes" id="UP000054342"/>
    </source>
</evidence>
<keyword evidence="11" id="KW-1185">Reference proteome</keyword>
<comment type="subcellular location">
    <subcellularLocation>
        <location evidence="1">Chromosome</location>
        <location evidence="1">Centromere</location>
        <location evidence="1">Kinetochore</location>
    </subcellularLocation>
</comment>
<dbReference type="RefSeq" id="XP_013315466.1">
    <property type="nucleotide sequence ID" value="XM_013460012.1"/>
</dbReference>